<dbReference type="EC" id="2.1.1.63" evidence="8"/>
<reference evidence="10" key="2">
    <citation type="submission" date="2021-08" db="EMBL/GenBank/DDBJ databases">
        <authorList>
            <person name="Tani A."/>
            <person name="Ola A."/>
            <person name="Ogura Y."/>
            <person name="Katsura K."/>
            <person name="Hayashi T."/>
        </authorList>
    </citation>
    <scope>NUCLEOTIDE SEQUENCE</scope>
    <source>
        <strain evidence="10">NBRC 15689</strain>
    </source>
</reference>
<comment type="caution">
    <text evidence="10">The sequence shown here is derived from an EMBL/GenBank/DDBJ whole genome shotgun (WGS) entry which is preliminary data.</text>
</comment>
<evidence type="ECO:0000313" key="10">
    <source>
        <dbReference type="EMBL" id="GJE26304.1"/>
    </source>
</evidence>
<dbReference type="HAMAP" id="MF_00772">
    <property type="entry name" value="OGT"/>
    <property type="match status" value="1"/>
</dbReference>
<evidence type="ECO:0000256" key="4">
    <source>
        <dbReference type="ARBA" id="ARBA00022679"/>
    </source>
</evidence>
<evidence type="ECO:0000256" key="1">
    <source>
        <dbReference type="ARBA" id="ARBA00001286"/>
    </source>
</evidence>
<evidence type="ECO:0000256" key="7">
    <source>
        <dbReference type="ARBA" id="ARBA00049348"/>
    </source>
</evidence>
<keyword evidence="6 8" id="KW-0234">DNA repair</keyword>
<dbReference type="InterPro" id="IPR014048">
    <property type="entry name" value="MethylDNA_cys_MeTrfase_DNA-bd"/>
</dbReference>
<dbReference type="CDD" id="cd06445">
    <property type="entry name" value="ATase"/>
    <property type="match status" value="1"/>
</dbReference>
<gene>
    <name evidence="10" type="primary">ogt</name>
    <name evidence="10" type="ORF">LKMONMHP_1155</name>
</gene>
<dbReference type="PANTHER" id="PTHR10815">
    <property type="entry name" value="METHYLATED-DNA--PROTEIN-CYSTEINE METHYLTRANSFERASE"/>
    <property type="match status" value="1"/>
</dbReference>
<reference evidence="10" key="1">
    <citation type="journal article" date="2021" name="Front. Microbiol.">
        <title>Comprehensive Comparative Genomics and Phenotyping of Methylobacterium Species.</title>
        <authorList>
            <person name="Alessa O."/>
            <person name="Ogura Y."/>
            <person name="Fujitani Y."/>
            <person name="Takami H."/>
            <person name="Hayashi T."/>
            <person name="Sahin N."/>
            <person name="Tani A."/>
        </authorList>
    </citation>
    <scope>NUCLEOTIDE SEQUENCE</scope>
    <source>
        <strain evidence="10">NBRC 15689</strain>
    </source>
</reference>
<dbReference type="InterPro" id="IPR023546">
    <property type="entry name" value="MGMT"/>
</dbReference>
<keyword evidence="2 8" id="KW-0963">Cytoplasm</keyword>
<evidence type="ECO:0000256" key="8">
    <source>
        <dbReference type="HAMAP-Rule" id="MF_00772"/>
    </source>
</evidence>
<evidence type="ECO:0000256" key="6">
    <source>
        <dbReference type="ARBA" id="ARBA00023204"/>
    </source>
</evidence>
<evidence type="ECO:0000256" key="5">
    <source>
        <dbReference type="ARBA" id="ARBA00022763"/>
    </source>
</evidence>
<dbReference type="Pfam" id="PF01035">
    <property type="entry name" value="DNA_binding_1"/>
    <property type="match status" value="1"/>
</dbReference>
<dbReference type="InterPro" id="IPR036388">
    <property type="entry name" value="WH-like_DNA-bd_sf"/>
</dbReference>
<dbReference type="EMBL" id="BPQV01000003">
    <property type="protein sequence ID" value="GJE26304.1"/>
    <property type="molecule type" value="Genomic_DNA"/>
</dbReference>
<keyword evidence="11" id="KW-1185">Reference proteome</keyword>
<protein>
    <recommendedName>
        <fullName evidence="8">Methylated-DNA--protein-cysteine methyltransferase</fullName>
        <ecNumber evidence="8">2.1.1.63</ecNumber>
    </recommendedName>
    <alternativeName>
        <fullName evidence="8">6-O-methylguanine-DNA methyltransferase</fullName>
        <shortName evidence="8">MGMT</shortName>
    </alternativeName>
    <alternativeName>
        <fullName evidence="8">O-6-methylguanine-DNA-alkyltransferase</fullName>
    </alternativeName>
</protein>
<evidence type="ECO:0000313" key="11">
    <source>
        <dbReference type="Proteomes" id="UP001055156"/>
    </source>
</evidence>
<comment type="subcellular location">
    <subcellularLocation>
        <location evidence="8">Cytoplasm</location>
    </subcellularLocation>
</comment>
<dbReference type="GO" id="GO:0032259">
    <property type="term" value="P:methylation"/>
    <property type="evidence" value="ECO:0007669"/>
    <property type="project" value="UniProtKB-KW"/>
</dbReference>
<comment type="miscellaneous">
    <text evidence="8">This enzyme catalyzes only one turnover and therefore is not strictly catalytic. According to one definition, an enzyme is a biocatalyst that acts repeatedly and over many reaction cycles.</text>
</comment>
<accession>A0ABQ4T765</accession>
<dbReference type="PANTHER" id="PTHR10815:SF5">
    <property type="entry name" value="METHYLATED-DNA--PROTEIN-CYSTEINE METHYLTRANSFERASE"/>
    <property type="match status" value="1"/>
</dbReference>
<comment type="similarity">
    <text evidence="8">Belongs to the MGMT family.</text>
</comment>
<dbReference type="Gene3D" id="1.10.10.10">
    <property type="entry name" value="Winged helix-like DNA-binding domain superfamily/Winged helix DNA-binding domain"/>
    <property type="match status" value="1"/>
</dbReference>
<dbReference type="Proteomes" id="UP001055156">
    <property type="component" value="Unassembled WGS sequence"/>
</dbReference>
<proteinExistence type="inferred from homology"/>
<dbReference type="SUPFAM" id="SSF46767">
    <property type="entry name" value="Methylated DNA-protein cysteine methyltransferase, C-terminal domain"/>
    <property type="match status" value="1"/>
</dbReference>
<comment type="function">
    <text evidence="8">Involved in the cellular defense against the biological effects of O6-methylguanine (O6-MeG) and O4-methylthymine (O4-MeT) in DNA. Repairs the methylated nucleobase in DNA by stoichiometrically transferring the methyl group to a cysteine residue in the enzyme. This is a suicide reaction: the enzyme is irreversibly inactivated.</text>
</comment>
<sequence length="187" mass="19350">MTAELRLLSFEGPGPIGSVHAVHDGARLFALDFGAPDARLTRLLQRRFGAAVSLRAGGDALGLRAGLQAYFDGELAALDRIPIDGGGSPFQKRVWAALREIPAGQTRSYGALAARLGLPGAARAVGLANGQNPISLVVPCHRVIGADGTLTGYGGGIARKRWLLAHEAAHRPALPLFAASLSPVPPA</sequence>
<feature type="domain" description="Methylated-DNA-[protein]-cysteine S-methyltransferase DNA binding" evidence="9">
    <location>
        <begin position="89"/>
        <end position="168"/>
    </location>
</feature>
<dbReference type="RefSeq" id="WP_283206508.1">
    <property type="nucleotide sequence ID" value="NZ_BPQV01000003.1"/>
</dbReference>
<keyword evidence="3 8" id="KW-0489">Methyltransferase</keyword>
<dbReference type="InterPro" id="IPR036217">
    <property type="entry name" value="MethylDNA_cys_MeTrfase_DNAb"/>
</dbReference>
<keyword evidence="5 8" id="KW-0227">DNA damage</keyword>
<feature type="active site" description="Nucleophile; methyl group acceptor" evidence="8">
    <location>
        <position position="140"/>
    </location>
</feature>
<evidence type="ECO:0000256" key="2">
    <source>
        <dbReference type="ARBA" id="ARBA00022490"/>
    </source>
</evidence>
<dbReference type="PROSITE" id="PS00374">
    <property type="entry name" value="MGMT"/>
    <property type="match status" value="1"/>
</dbReference>
<keyword evidence="4 8" id="KW-0808">Transferase</keyword>
<evidence type="ECO:0000256" key="3">
    <source>
        <dbReference type="ARBA" id="ARBA00022603"/>
    </source>
</evidence>
<name>A0ABQ4T765_METOR</name>
<dbReference type="InterPro" id="IPR001497">
    <property type="entry name" value="MethylDNA_cys_MeTrfase_AS"/>
</dbReference>
<dbReference type="NCBIfam" id="TIGR00589">
    <property type="entry name" value="ogt"/>
    <property type="match status" value="1"/>
</dbReference>
<comment type="catalytic activity">
    <reaction evidence="7 8">
        <text>a 6-O-methyl-2'-deoxyguanosine in DNA + L-cysteinyl-[protein] = S-methyl-L-cysteinyl-[protein] + a 2'-deoxyguanosine in DNA</text>
        <dbReference type="Rhea" id="RHEA:24000"/>
        <dbReference type="Rhea" id="RHEA-COMP:10131"/>
        <dbReference type="Rhea" id="RHEA-COMP:10132"/>
        <dbReference type="Rhea" id="RHEA-COMP:11367"/>
        <dbReference type="Rhea" id="RHEA-COMP:11368"/>
        <dbReference type="ChEBI" id="CHEBI:29950"/>
        <dbReference type="ChEBI" id="CHEBI:82612"/>
        <dbReference type="ChEBI" id="CHEBI:85445"/>
        <dbReference type="ChEBI" id="CHEBI:85448"/>
        <dbReference type="EC" id="2.1.1.63"/>
    </reaction>
</comment>
<organism evidence="10 11">
    <name type="scientific">Methylobacterium organophilum</name>
    <dbReference type="NCBI Taxonomy" id="410"/>
    <lineage>
        <taxon>Bacteria</taxon>
        <taxon>Pseudomonadati</taxon>
        <taxon>Pseudomonadota</taxon>
        <taxon>Alphaproteobacteria</taxon>
        <taxon>Hyphomicrobiales</taxon>
        <taxon>Methylobacteriaceae</taxon>
        <taxon>Methylobacterium</taxon>
    </lineage>
</organism>
<evidence type="ECO:0000259" key="9">
    <source>
        <dbReference type="Pfam" id="PF01035"/>
    </source>
</evidence>
<dbReference type="GO" id="GO:0008168">
    <property type="term" value="F:methyltransferase activity"/>
    <property type="evidence" value="ECO:0007669"/>
    <property type="project" value="UniProtKB-KW"/>
</dbReference>
<comment type="catalytic activity">
    <reaction evidence="1 8">
        <text>a 4-O-methyl-thymidine in DNA + L-cysteinyl-[protein] = a thymidine in DNA + S-methyl-L-cysteinyl-[protein]</text>
        <dbReference type="Rhea" id="RHEA:53428"/>
        <dbReference type="Rhea" id="RHEA-COMP:10131"/>
        <dbReference type="Rhea" id="RHEA-COMP:10132"/>
        <dbReference type="Rhea" id="RHEA-COMP:13555"/>
        <dbReference type="Rhea" id="RHEA-COMP:13556"/>
        <dbReference type="ChEBI" id="CHEBI:29950"/>
        <dbReference type="ChEBI" id="CHEBI:82612"/>
        <dbReference type="ChEBI" id="CHEBI:137386"/>
        <dbReference type="ChEBI" id="CHEBI:137387"/>
        <dbReference type="EC" id="2.1.1.63"/>
    </reaction>
</comment>